<comment type="subcellular location">
    <subcellularLocation>
        <location evidence="1">Periplasm</location>
    </subcellularLocation>
</comment>
<dbReference type="PANTHER" id="PTHR30222">
    <property type="entry name" value="SPERMIDINE/PUTRESCINE-BINDING PERIPLASMIC PROTEIN"/>
    <property type="match status" value="1"/>
</dbReference>
<proteinExistence type="predicted"/>
<name>A0A3E5EAC4_9BACT</name>
<dbReference type="PANTHER" id="PTHR30222:SF17">
    <property type="entry name" value="SPERMIDINE_PUTRESCINE-BINDING PERIPLASMIC PROTEIN"/>
    <property type="match status" value="1"/>
</dbReference>
<comment type="caution">
    <text evidence="6">The sequence shown here is derived from an EMBL/GenBank/DDBJ whole genome shotgun (WGS) entry which is preliminary data.</text>
</comment>
<evidence type="ECO:0000313" key="6">
    <source>
        <dbReference type="EMBL" id="RGS19776.1"/>
    </source>
</evidence>
<dbReference type="Proteomes" id="UP000286211">
    <property type="component" value="Unassembled WGS sequence"/>
</dbReference>
<dbReference type="AlphaFoldDB" id="A0A3E5EAC4"/>
<keyword evidence="5" id="KW-1133">Transmembrane helix</keyword>
<evidence type="ECO:0000256" key="1">
    <source>
        <dbReference type="ARBA" id="ARBA00004418"/>
    </source>
</evidence>
<sequence>MNTYNIKKERGEKRSEYERRSISKISRWILHSSLFSLLFLFCSCYNKENREEILKVYNWADYIDEDVLANFPKWYEQQTGKKIRVIYQTFDINEVMLTKIERGHEDYDVVCPSEYIIERMLRKDLLLPIDTAFGKTPNYISNVSPYIVEQIDATSNNGRIAHHYAVPYMWGTCGILYNKVHVPISDTQTWGTLWNRKYQGKLLMKDSYRDSYGTALIWAHRKDLETGKVTVPQLMNDYSPAAVATVEKELKALKPNIEGWEADFGKETMTKGKAYLNMTWSGDAVWAIEEAGKVGVELGYEVPKEGSNVWFDGWVIPKYSRNPKAAAYFINYLCQEDVALANMETTGYVSSVAGKKVLEAMSDAEAYPKPVNLAYFFGEEGRSVHLNPIMYPDSSIVARCAMIHDAGDHTPEVLDMWSKVKGDNLGGGIVIFLLAVVLALTVFVAIKKYEHYKHRRLSRKHRRRHVIKVKNE</sequence>
<dbReference type="SUPFAM" id="SSF53850">
    <property type="entry name" value="Periplasmic binding protein-like II"/>
    <property type="match status" value="1"/>
</dbReference>
<keyword evidence="5" id="KW-0812">Transmembrane</keyword>
<evidence type="ECO:0000256" key="2">
    <source>
        <dbReference type="ARBA" id="ARBA00022448"/>
    </source>
</evidence>
<protein>
    <submittedName>
        <fullName evidence="6">Extracellular solute-binding protein</fullName>
    </submittedName>
</protein>
<evidence type="ECO:0000313" key="9">
    <source>
        <dbReference type="Proteomes" id="UP000286211"/>
    </source>
</evidence>
<feature type="transmembrane region" description="Helical" evidence="5">
    <location>
        <begin position="425"/>
        <end position="446"/>
    </location>
</feature>
<keyword evidence="3" id="KW-0732">Signal</keyword>
<dbReference type="Proteomes" id="UP000283872">
    <property type="component" value="Unassembled WGS sequence"/>
</dbReference>
<organism evidence="6 8">
    <name type="scientific">Segatella copri</name>
    <dbReference type="NCBI Taxonomy" id="165179"/>
    <lineage>
        <taxon>Bacteria</taxon>
        <taxon>Pseudomonadati</taxon>
        <taxon>Bacteroidota</taxon>
        <taxon>Bacteroidia</taxon>
        <taxon>Bacteroidales</taxon>
        <taxon>Prevotellaceae</taxon>
        <taxon>Segatella</taxon>
    </lineage>
</organism>
<evidence type="ECO:0000313" key="7">
    <source>
        <dbReference type="EMBL" id="RHK11180.1"/>
    </source>
</evidence>
<dbReference type="GO" id="GO:0015846">
    <property type="term" value="P:polyamine transport"/>
    <property type="evidence" value="ECO:0007669"/>
    <property type="project" value="InterPro"/>
</dbReference>
<evidence type="ECO:0000313" key="8">
    <source>
        <dbReference type="Proteomes" id="UP000283872"/>
    </source>
</evidence>
<accession>A0A3E5EAC4</accession>
<dbReference type="Gene3D" id="3.40.190.10">
    <property type="entry name" value="Periplasmic binding protein-like II"/>
    <property type="match status" value="2"/>
</dbReference>
<dbReference type="GO" id="GO:0042597">
    <property type="term" value="C:periplasmic space"/>
    <property type="evidence" value="ECO:0007669"/>
    <property type="project" value="UniProtKB-SubCell"/>
</dbReference>
<dbReference type="InterPro" id="IPR006059">
    <property type="entry name" value="SBP"/>
</dbReference>
<reference evidence="8 9" key="1">
    <citation type="submission" date="2018-08" db="EMBL/GenBank/DDBJ databases">
        <title>A genome reference for cultivated species of the human gut microbiota.</title>
        <authorList>
            <person name="Zou Y."/>
            <person name="Xue W."/>
            <person name="Luo G."/>
        </authorList>
    </citation>
    <scope>NUCLEOTIDE SEQUENCE [LARGE SCALE GENOMIC DNA]</scope>
    <source>
        <strain evidence="6 8">AF24-12</strain>
        <strain evidence="7 9">AF46-2NS</strain>
    </source>
</reference>
<dbReference type="Pfam" id="PF13416">
    <property type="entry name" value="SBP_bac_8"/>
    <property type="match status" value="1"/>
</dbReference>
<gene>
    <name evidence="7" type="ORF">DW079_05385</name>
    <name evidence="6" type="ORF">DWY11_00720</name>
</gene>
<dbReference type="GO" id="GO:0019808">
    <property type="term" value="F:polyamine binding"/>
    <property type="evidence" value="ECO:0007669"/>
    <property type="project" value="InterPro"/>
</dbReference>
<dbReference type="InterPro" id="IPR001188">
    <property type="entry name" value="Sperm_putr-bd"/>
</dbReference>
<dbReference type="CDD" id="cd13663">
    <property type="entry name" value="PBP2_PotD_PotF_like_2"/>
    <property type="match status" value="1"/>
</dbReference>
<dbReference type="EMBL" id="QRNB01000020">
    <property type="protein sequence ID" value="RHK11180.1"/>
    <property type="molecule type" value="Genomic_DNA"/>
</dbReference>
<keyword evidence="5" id="KW-0472">Membrane</keyword>
<keyword evidence="4" id="KW-0574">Periplasm</keyword>
<dbReference type="PRINTS" id="PR00909">
    <property type="entry name" value="SPERMDNBNDNG"/>
</dbReference>
<evidence type="ECO:0000256" key="3">
    <source>
        <dbReference type="ARBA" id="ARBA00022729"/>
    </source>
</evidence>
<evidence type="ECO:0000256" key="5">
    <source>
        <dbReference type="SAM" id="Phobius"/>
    </source>
</evidence>
<dbReference type="EMBL" id="QRVA01000001">
    <property type="protein sequence ID" value="RGS19776.1"/>
    <property type="molecule type" value="Genomic_DNA"/>
</dbReference>
<keyword evidence="2" id="KW-0813">Transport</keyword>
<evidence type="ECO:0000256" key="4">
    <source>
        <dbReference type="ARBA" id="ARBA00022764"/>
    </source>
</evidence>